<comment type="caution">
    <text evidence="1">The sequence shown here is derived from an EMBL/GenBank/DDBJ whole genome shotgun (WGS) entry which is preliminary data.</text>
</comment>
<gene>
    <name evidence="1" type="ORF">D0Q02_09050</name>
</gene>
<dbReference type="Proteomes" id="UP000262621">
    <property type="component" value="Unassembled WGS sequence"/>
</dbReference>
<evidence type="ECO:0000313" key="1">
    <source>
        <dbReference type="EMBL" id="RFS46916.1"/>
    </source>
</evidence>
<protein>
    <submittedName>
        <fullName evidence="1">Uncharacterized protein</fullName>
    </submittedName>
</protein>
<name>A0A372G2B5_9ACTN</name>
<dbReference type="AlphaFoldDB" id="A0A372G2B5"/>
<evidence type="ECO:0000313" key="2">
    <source>
        <dbReference type="Proteomes" id="UP000262621"/>
    </source>
</evidence>
<accession>A0A372G2B5</accession>
<sequence>MRNPSRTAYAAAVAAAAGRRAGYVLAAGAPADRRLRELLGDRPERSLLAEIGGFRVYHPPEPLRPWR</sequence>
<dbReference type="RefSeq" id="WP_147333433.1">
    <property type="nucleotide sequence ID" value="NZ_CP061725.1"/>
</dbReference>
<proteinExistence type="predicted"/>
<keyword evidence="2" id="KW-1185">Reference proteome</keyword>
<organism evidence="1 2">
    <name type="scientific">Micromonospora craniellae</name>
    <dbReference type="NCBI Taxonomy" id="2294034"/>
    <lineage>
        <taxon>Bacteria</taxon>
        <taxon>Bacillati</taxon>
        <taxon>Actinomycetota</taxon>
        <taxon>Actinomycetes</taxon>
        <taxon>Micromonosporales</taxon>
        <taxon>Micromonosporaceae</taxon>
        <taxon>Micromonospora</taxon>
    </lineage>
</organism>
<reference evidence="1 2" key="1">
    <citation type="submission" date="2018-08" db="EMBL/GenBank/DDBJ databases">
        <title>Verrucosispora craniellae sp. nov., isolated from a marine sponge in the South China Sea.</title>
        <authorList>
            <person name="Li L."/>
            <person name="Lin H.W."/>
        </authorList>
    </citation>
    <scope>NUCLEOTIDE SEQUENCE [LARGE SCALE GENOMIC DNA]</scope>
    <source>
        <strain evidence="1 2">LHW63014</strain>
    </source>
</reference>
<dbReference type="EMBL" id="QVFU01000006">
    <property type="protein sequence ID" value="RFS46916.1"/>
    <property type="molecule type" value="Genomic_DNA"/>
</dbReference>